<dbReference type="InterPro" id="IPR003594">
    <property type="entry name" value="HATPase_dom"/>
</dbReference>
<feature type="transmembrane region" description="Helical" evidence="9">
    <location>
        <begin position="305"/>
        <end position="325"/>
    </location>
</feature>
<dbReference type="Gene3D" id="1.20.5.1930">
    <property type="match status" value="1"/>
</dbReference>
<feature type="transmembrane region" description="Helical" evidence="9">
    <location>
        <begin position="180"/>
        <end position="206"/>
    </location>
</feature>
<evidence type="ECO:0000256" key="7">
    <source>
        <dbReference type="ARBA" id="ARBA00022840"/>
    </source>
</evidence>
<feature type="transmembrane region" description="Helical" evidence="9">
    <location>
        <begin position="12"/>
        <end position="30"/>
    </location>
</feature>
<keyword evidence="9" id="KW-1133">Transmembrane helix</keyword>
<evidence type="ECO:0000256" key="3">
    <source>
        <dbReference type="ARBA" id="ARBA00022553"/>
    </source>
</evidence>
<dbReference type="OrthoDB" id="227596at2"/>
<dbReference type="InterPro" id="IPR050482">
    <property type="entry name" value="Sensor_HK_TwoCompSys"/>
</dbReference>
<keyword evidence="9" id="KW-0472">Membrane</keyword>
<dbReference type="PANTHER" id="PTHR24421">
    <property type="entry name" value="NITRATE/NITRITE SENSOR PROTEIN NARX-RELATED"/>
    <property type="match status" value="1"/>
</dbReference>
<feature type="transmembrane region" description="Helical" evidence="9">
    <location>
        <begin position="42"/>
        <end position="61"/>
    </location>
</feature>
<dbReference type="GO" id="GO:0046983">
    <property type="term" value="F:protein dimerization activity"/>
    <property type="evidence" value="ECO:0007669"/>
    <property type="project" value="InterPro"/>
</dbReference>
<feature type="transmembrane region" description="Helical" evidence="9">
    <location>
        <begin position="68"/>
        <end position="85"/>
    </location>
</feature>
<dbReference type="Pfam" id="PF02518">
    <property type="entry name" value="HATPase_c"/>
    <property type="match status" value="1"/>
</dbReference>
<organism evidence="11 12">
    <name type="scientific">Streptomyces lunaelactis</name>
    <dbReference type="NCBI Taxonomy" id="1535768"/>
    <lineage>
        <taxon>Bacteria</taxon>
        <taxon>Bacillati</taxon>
        <taxon>Actinomycetota</taxon>
        <taxon>Actinomycetes</taxon>
        <taxon>Kitasatosporales</taxon>
        <taxon>Streptomycetaceae</taxon>
        <taxon>Streptomyces</taxon>
    </lineage>
</organism>
<dbReference type="EMBL" id="CP026304">
    <property type="protein sequence ID" value="AVZ71142.1"/>
    <property type="molecule type" value="Genomic_DNA"/>
</dbReference>
<dbReference type="KEGG" id="slk:SLUN_01620"/>
<dbReference type="Proteomes" id="UP000244201">
    <property type="component" value="Chromosome"/>
</dbReference>
<name>A0A2R4SWB3_9ACTN</name>
<keyword evidence="5" id="KW-0547">Nucleotide-binding</keyword>
<keyword evidence="8" id="KW-0902">Two-component regulatory system</keyword>
<feature type="transmembrane region" description="Helical" evidence="9">
    <location>
        <begin position="218"/>
        <end position="238"/>
    </location>
</feature>
<proteinExistence type="predicted"/>
<dbReference type="GO" id="GO:0016020">
    <property type="term" value="C:membrane"/>
    <property type="evidence" value="ECO:0007669"/>
    <property type="project" value="InterPro"/>
</dbReference>
<evidence type="ECO:0000256" key="2">
    <source>
        <dbReference type="ARBA" id="ARBA00012438"/>
    </source>
</evidence>
<evidence type="ECO:0000313" key="12">
    <source>
        <dbReference type="Proteomes" id="UP000244201"/>
    </source>
</evidence>
<keyword evidence="7" id="KW-0067">ATP-binding</keyword>
<evidence type="ECO:0000259" key="10">
    <source>
        <dbReference type="SMART" id="SM00387"/>
    </source>
</evidence>
<dbReference type="AlphaFoldDB" id="A0A2R4SWB3"/>
<dbReference type="PROSITE" id="PS51257">
    <property type="entry name" value="PROKAR_LIPOPROTEIN"/>
    <property type="match status" value="1"/>
</dbReference>
<dbReference type="Pfam" id="PF07730">
    <property type="entry name" value="HisKA_3"/>
    <property type="match status" value="1"/>
</dbReference>
<gene>
    <name evidence="11" type="ORF">SLUN_01620</name>
</gene>
<dbReference type="InterPro" id="IPR036890">
    <property type="entry name" value="HATPase_C_sf"/>
</dbReference>
<dbReference type="Gene3D" id="3.30.565.10">
    <property type="entry name" value="Histidine kinase-like ATPase, C-terminal domain"/>
    <property type="match status" value="1"/>
</dbReference>
<comment type="catalytic activity">
    <reaction evidence="1">
        <text>ATP + protein L-histidine = ADP + protein N-phospho-L-histidine.</text>
        <dbReference type="EC" id="2.7.13.3"/>
    </reaction>
</comment>
<feature type="transmembrane region" description="Helical" evidence="9">
    <location>
        <begin position="280"/>
        <end position="299"/>
    </location>
</feature>
<keyword evidence="9" id="KW-0812">Transmembrane</keyword>
<evidence type="ECO:0000313" key="11">
    <source>
        <dbReference type="EMBL" id="AVZ71142.1"/>
    </source>
</evidence>
<dbReference type="GO" id="GO:0005524">
    <property type="term" value="F:ATP binding"/>
    <property type="evidence" value="ECO:0007669"/>
    <property type="project" value="UniProtKB-KW"/>
</dbReference>
<dbReference type="GO" id="GO:0000155">
    <property type="term" value="F:phosphorelay sensor kinase activity"/>
    <property type="evidence" value="ECO:0007669"/>
    <property type="project" value="InterPro"/>
</dbReference>
<dbReference type="PANTHER" id="PTHR24421:SF10">
    <property type="entry name" value="NITRATE_NITRITE SENSOR PROTEIN NARQ"/>
    <property type="match status" value="1"/>
</dbReference>
<feature type="domain" description="Histidine kinase/HSP90-like ATPase" evidence="10">
    <location>
        <begin position="571"/>
        <end position="662"/>
    </location>
</feature>
<sequence>MDRGDRVLRRTAYAIAGTGAAGCAATVPVHDWLAGRITVTPLYWSDLVLGTAWPLVGAVAARTRPRNAVCWLMLLPAMIGPYHLLAYYAGYSSLVASAPLPGWQVGAWIGCWGFAGYWFATPLVPLLFPHGRLGTRPRRACAWVITAIAAVGTLATMLRPSGTDPVPGVPNPLGLAGWEWLHTVMFWCAVTTMLGGTCVAAVFLFLRTRSATSTERAQLQWLMLGGLVMALSFLGTTLTDLQKPPLIGDLLMMLGLLGPPVGIAIAMLRHRLFDVEAVLGRAIVFTVLSGIVLGVYAAVVAGAGLLAPGSLVGTATIAVTALLAANGRGAVQAAVDRLLFGHRHDPYAVVARVGRHIAPASEPAEAMQRLVDALRQALALPYTAFDSPAVGAASGTPVPGAGWRTVRCLALGREVGELRIGRRRSGEPWTVQEQGAVEEVADRAGTLAYAAALVEDVARSRARILSVREEERRRLRADLHDGIGPSLAGTAHQLDALARRAHDPDLAASITTLRDRLRSTVGDLRTVVQGLRPAVLDQLGLPGALRELLAGYDTPSCHCDIDAACRGLPAAVEVAAYAIAAEAVANAVKHSAASRLDLTAHLDGRDLALAIRDNGCGIAPRHKAGVGFRSMSERAAEIGGRLEITADPGGGTLVRAILPAGDPQ</sequence>
<keyword evidence="3" id="KW-0597">Phosphoprotein</keyword>
<keyword evidence="12" id="KW-1185">Reference proteome</keyword>
<accession>A0A2R4SWB3</accession>
<dbReference type="InterPro" id="IPR011712">
    <property type="entry name" value="Sig_transdc_His_kin_sub3_dim/P"/>
</dbReference>
<evidence type="ECO:0000256" key="6">
    <source>
        <dbReference type="ARBA" id="ARBA00022777"/>
    </source>
</evidence>
<feature type="transmembrane region" description="Helical" evidence="9">
    <location>
        <begin position="250"/>
        <end position="268"/>
    </location>
</feature>
<evidence type="ECO:0000256" key="5">
    <source>
        <dbReference type="ARBA" id="ARBA00022741"/>
    </source>
</evidence>
<evidence type="ECO:0000256" key="8">
    <source>
        <dbReference type="ARBA" id="ARBA00023012"/>
    </source>
</evidence>
<evidence type="ECO:0000256" key="1">
    <source>
        <dbReference type="ARBA" id="ARBA00000085"/>
    </source>
</evidence>
<feature type="transmembrane region" description="Helical" evidence="9">
    <location>
        <begin position="140"/>
        <end position="160"/>
    </location>
</feature>
<keyword evidence="4" id="KW-0808">Transferase</keyword>
<reference evidence="11 12" key="1">
    <citation type="submission" date="2018-01" db="EMBL/GenBank/DDBJ databases">
        <title>Complete genome sequence of Streptomyces lunaelactis MM109T, a Ferroverdin A producer isolated from cave moonmilk deposits.</title>
        <authorList>
            <person name="Naome A."/>
            <person name="Martinet L."/>
            <person name="Maciejewska M."/>
            <person name="Anderssen S."/>
            <person name="Adam D."/>
            <person name="Tenconi E."/>
            <person name="Deflandre B."/>
            <person name="Arguelles-Arias A."/>
            <person name="Calusinska M."/>
            <person name="Copieters W."/>
            <person name="Karim L."/>
            <person name="Hanikenne M."/>
            <person name="Baurain D."/>
            <person name="van Wezel G."/>
            <person name="Smargiasso N."/>
            <person name="de Pauw E."/>
            <person name="Delfosse P."/>
            <person name="Rigali S."/>
        </authorList>
    </citation>
    <scope>NUCLEOTIDE SEQUENCE [LARGE SCALE GENOMIC DNA]</scope>
    <source>
        <strain evidence="11 12">MM109</strain>
    </source>
</reference>
<dbReference type="SUPFAM" id="SSF55874">
    <property type="entry name" value="ATPase domain of HSP90 chaperone/DNA topoisomerase II/histidine kinase"/>
    <property type="match status" value="1"/>
</dbReference>
<dbReference type="EC" id="2.7.13.3" evidence="2"/>
<protein>
    <recommendedName>
        <fullName evidence="2">histidine kinase</fullName>
        <ecNumber evidence="2">2.7.13.3</ecNumber>
    </recommendedName>
</protein>
<dbReference type="CDD" id="cd16917">
    <property type="entry name" value="HATPase_UhpB-NarQ-NarX-like"/>
    <property type="match status" value="1"/>
</dbReference>
<evidence type="ECO:0000256" key="4">
    <source>
        <dbReference type="ARBA" id="ARBA00022679"/>
    </source>
</evidence>
<feature type="transmembrane region" description="Helical" evidence="9">
    <location>
        <begin position="105"/>
        <end position="128"/>
    </location>
</feature>
<evidence type="ECO:0000256" key="9">
    <source>
        <dbReference type="SAM" id="Phobius"/>
    </source>
</evidence>
<keyword evidence="6 11" id="KW-0418">Kinase</keyword>
<dbReference type="SMART" id="SM00387">
    <property type="entry name" value="HATPase_c"/>
    <property type="match status" value="1"/>
</dbReference>